<feature type="domain" description="Jacalin-type lectin" evidence="1">
    <location>
        <begin position="5"/>
        <end position="161"/>
    </location>
</feature>
<dbReference type="PANTHER" id="PTHR47293">
    <property type="entry name" value="JACALIN-RELATED LECTIN 3"/>
    <property type="match status" value="1"/>
</dbReference>
<proteinExistence type="predicted"/>
<accession>A0ABP1DF95</accession>
<dbReference type="Gene3D" id="2.100.10.30">
    <property type="entry name" value="Jacalin-like lectin domain"/>
    <property type="match status" value="1"/>
</dbReference>
<name>A0ABP1DF95_9APHY</name>
<reference evidence="3" key="1">
    <citation type="submission" date="2024-04" db="EMBL/GenBank/DDBJ databases">
        <authorList>
            <person name="Shaw F."/>
            <person name="Minotto A."/>
        </authorList>
    </citation>
    <scope>NUCLEOTIDE SEQUENCE [LARGE SCALE GENOMIC DNA]</scope>
</reference>
<dbReference type="PANTHER" id="PTHR47293:SF43">
    <property type="entry name" value="PENTATRICOPEPTIDE REPEAT-CONTAINING PROTEIN DWY1, CHLOROPLASTIC"/>
    <property type="match status" value="1"/>
</dbReference>
<dbReference type="InterPro" id="IPR036404">
    <property type="entry name" value="Jacalin-like_lectin_dom_sf"/>
</dbReference>
<dbReference type="Proteomes" id="UP001497453">
    <property type="component" value="Chromosome 4"/>
</dbReference>
<sequence length="165" mass="17213">MSAGINQTPTWGVTTSGQPFNDLDTVGATNINKISKVVIGHGQVIDSITITYDRNDGLAPLVQSHGGTGGNITTIELDSDEFIVGVSGVYRRVSTAFGPSSFQSLQLVLLNRATGEMRLEGPFAPGSGTPFSVIDTVVAVAGNVSTSGTHYIQALSFFTTHTPVV</sequence>
<protein>
    <recommendedName>
        <fullName evidence="1">Jacalin-type lectin domain-containing protein</fullName>
    </recommendedName>
</protein>
<dbReference type="PROSITE" id="PS51752">
    <property type="entry name" value="JACALIN_LECTIN"/>
    <property type="match status" value="1"/>
</dbReference>
<dbReference type="Pfam" id="PF01419">
    <property type="entry name" value="Jacalin"/>
    <property type="match status" value="1"/>
</dbReference>
<gene>
    <name evidence="2" type="ORF">GFSPODELE1_LOCUS5907</name>
</gene>
<evidence type="ECO:0000259" key="1">
    <source>
        <dbReference type="PROSITE" id="PS51752"/>
    </source>
</evidence>
<dbReference type="InterPro" id="IPR001229">
    <property type="entry name" value="Jacalin-like_lectin_dom"/>
</dbReference>
<evidence type="ECO:0000313" key="3">
    <source>
        <dbReference type="Proteomes" id="UP001497453"/>
    </source>
</evidence>
<dbReference type="SUPFAM" id="SSF51101">
    <property type="entry name" value="Mannose-binding lectins"/>
    <property type="match status" value="1"/>
</dbReference>
<keyword evidence="3" id="KW-1185">Reference proteome</keyword>
<organism evidence="2 3">
    <name type="scientific">Somion occarium</name>
    <dbReference type="NCBI Taxonomy" id="3059160"/>
    <lineage>
        <taxon>Eukaryota</taxon>
        <taxon>Fungi</taxon>
        <taxon>Dikarya</taxon>
        <taxon>Basidiomycota</taxon>
        <taxon>Agaricomycotina</taxon>
        <taxon>Agaricomycetes</taxon>
        <taxon>Polyporales</taxon>
        <taxon>Cerrenaceae</taxon>
        <taxon>Somion</taxon>
    </lineage>
</organism>
<evidence type="ECO:0000313" key="2">
    <source>
        <dbReference type="EMBL" id="CAL1706511.1"/>
    </source>
</evidence>
<dbReference type="EMBL" id="OZ037947">
    <property type="protein sequence ID" value="CAL1706511.1"/>
    <property type="molecule type" value="Genomic_DNA"/>
</dbReference>